<evidence type="ECO:0000313" key="1">
    <source>
        <dbReference type="EMBL" id="CAH2054801.1"/>
    </source>
</evidence>
<dbReference type="Proteomes" id="UP000837857">
    <property type="component" value="Chromosome 21"/>
</dbReference>
<keyword evidence="2" id="KW-1185">Reference proteome</keyword>
<feature type="non-terminal residue" evidence="1">
    <location>
        <position position="1"/>
    </location>
</feature>
<name>A0ABN8IFD0_9NEOP</name>
<organism evidence="1 2">
    <name type="scientific">Iphiclides podalirius</name>
    <name type="common">scarce swallowtail</name>
    <dbReference type="NCBI Taxonomy" id="110791"/>
    <lineage>
        <taxon>Eukaryota</taxon>
        <taxon>Metazoa</taxon>
        <taxon>Ecdysozoa</taxon>
        <taxon>Arthropoda</taxon>
        <taxon>Hexapoda</taxon>
        <taxon>Insecta</taxon>
        <taxon>Pterygota</taxon>
        <taxon>Neoptera</taxon>
        <taxon>Endopterygota</taxon>
        <taxon>Lepidoptera</taxon>
        <taxon>Glossata</taxon>
        <taxon>Ditrysia</taxon>
        <taxon>Papilionoidea</taxon>
        <taxon>Papilionidae</taxon>
        <taxon>Papilioninae</taxon>
        <taxon>Iphiclides</taxon>
    </lineage>
</organism>
<proteinExistence type="predicted"/>
<evidence type="ECO:0000313" key="2">
    <source>
        <dbReference type="Proteomes" id="UP000837857"/>
    </source>
</evidence>
<gene>
    <name evidence="1" type="ORF">IPOD504_LOCUS8790</name>
</gene>
<sequence>MVSEQADDSKETGVLPRCGIEAGAGAASLKASFSFSPRSKLAVSTRAGRHVPREVLHELSNCYNSVTVPWCCVLICMYVAYVYRTDCYEVSFSRMPDGPIVLLFIPGNWATQQPRLLHEWAGPSG</sequence>
<protein>
    <submittedName>
        <fullName evidence="1">Uncharacterized protein</fullName>
    </submittedName>
</protein>
<dbReference type="EMBL" id="OW152833">
    <property type="protein sequence ID" value="CAH2054801.1"/>
    <property type="molecule type" value="Genomic_DNA"/>
</dbReference>
<reference evidence="1" key="1">
    <citation type="submission" date="2022-03" db="EMBL/GenBank/DDBJ databases">
        <authorList>
            <person name="Martin H S."/>
        </authorList>
    </citation>
    <scope>NUCLEOTIDE SEQUENCE</scope>
</reference>
<accession>A0ABN8IFD0</accession>